<dbReference type="EMBL" id="JAQHRD010000001">
    <property type="protein sequence ID" value="KAJ6446933.1"/>
    <property type="molecule type" value="Genomic_DNA"/>
</dbReference>
<dbReference type="AlphaFoldDB" id="A0AB34G6N9"/>
<dbReference type="InterPro" id="IPR032675">
    <property type="entry name" value="LRR_dom_sf"/>
</dbReference>
<comment type="caution">
    <text evidence="1">The sequence shown here is derived from an EMBL/GenBank/DDBJ whole genome shotgun (WGS) entry which is preliminary data.</text>
</comment>
<keyword evidence="2" id="KW-1185">Reference proteome</keyword>
<gene>
    <name evidence="1" type="ORF">O9K51_01707</name>
</gene>
<dbReference type="Proteomes" id="UP001163105">
    <property type="component" value="Unassembled WGS sequence"/>
</dbReference>
<sequence length="378" mass="42790">MPSLLDLPDEILVEIAQYVLGLDSTGDETDAPAIRVFSHDFVAGVPDWVKRNIIQQHAKSKADPPAMILASRRLNTIATTLLLSKAVFCVDDTPDLRLLLSKLGPERRHLLKNVSVTLHSNEDYEHDPQDEDTAQRDIDEATGLLGQLPSKLRCLFLEMPYHPHPPFSYQEGTDVRLRETMNKFSELQELQLMLETHYVHIDMFTNMTANVYTIIHEWVEPPAPKFPLLTRLHLQGCLTPMIAPRGLATALSESQLPCLEALVLDGILHASDDENSLVFEAAALEGMHPLREFCWIPYDFDSSPRKTLGVPHSPPTKQHLEQLKMRHGETLRVLNIDFGERESCNGPWDLDIDQEYLDKLQSAMPHLREVSLEMGSED</sequence>
<proteinExistence type="predicted"/>
<name>A0AB34G6N9_9HYPO</name>
<dbReference type="Gene3D" id="3.80.10.10">
    <property type="entry name" value="Ribonuclease Inhibitor"/>
    <property type="match status" value="1"/>
</dbReference>
<evidence type="ECO:0000313" key="2">
    <source>
        <dbReference type="Proteomes" id="UP001163105"/>
    </source>
</evidence>
<organism evidence="1 2">
    <name type="scientific">Purpureocillium lavendulum</name>
    <dbReference type="NCBI Taxonomy" id="1247861"/>
    <lineage>
        <taxon>Eukaryota</taxon>
        <taxon>Fungi</taxon>
        <taxon>Dikarya</taxon>
        <taxon>Ascomycota</taxon>
        <taxon>Pezizomycotina</taxon>
        <taxon>Sordariomycetes</taxon>
        <taxon>Hypocreomycetidae</taxon>
        <taxon>Hypocreales</taxon>
        <taxon>Ophiocordycipitaceae</taxon>
        <taxon>Purpureocillium</taxon>
    </lineage>
</organism>
<accession>A0AB34G6N9</accession>
<reference evidence="1" key="1">
    <citation type="submission" date="2023-01" db="EMBL/GenBank/DDBJ databases">
        <title>The growth and conidiation of Purpureocillium lavendulum are regulated by nitrogen source and histone H3K14 acetylation.</title>
        <authorList>
            <person name="Tang P."/>
            <person name="Han J."/>
            <person name="Zhang C."/>
            <person name="Tang P."/>
            <person name="Qi F."/>
            <person name="Zhang K."/>
            <person name="Liang L."/>
        </authorList>
    </citation>
    <scope>NUCLEOTIDE SEQUENCE</scope>
    <source>
        <strain evidence="1">YMF1.00683</strain>
    </source>
</reference>
<evidence type="ECO:0000313" key="1">
    <source>
        <dbReference type="EMBL" id="KAJ6446933.1"/>
    </source>
</evidence>
<protein>
    <submittedName>
        <fullName evidence="1">Metallophosphoesterase</fullName>
    </submittedName>
</protein>